<keyword evidence="7" id="KW-0472">Membrane</keyword>
<dbReference type="RefSeq" id="WP_210807204.1">
    <property type="nucleotide sequence ID" value="NZ_JAGQDG010000002.1"/>
</dbReference>
<keyword evidence="4 6" id="KW-0862">Zinc</keyword>
<dbReference type="CDD" id="cd07332">
    <property type="entry name" value="M48C_Oma1_like"/>
    <property type="match status" value="1"/>
</dbReference>
<keyword evidence="7" id="KW-0812">Transmembrane</keyword>
<evidence type="ECO:0000313" key="11">
    <source>
        <dbReference type="Proteomes" id="UP000672097"/>
    </source>
</evidence>
<dbReference type="Proteomes" id="UP000672097">
    <property type="component" value="Unassembled WGS sequence"/>
</dbReference>
<comment type="similarity">
    <text evidence="6">Belongs to the peptidase M48 family.</text>
</comment>
<dbReference type="PANTHER" id="PTHR22726">
    <property type="entry name" value="METALLOENDOPEPTIDASE OMA1"/>
    <property type="match status" value="1"/>
</dbReference>
<evidence type="ECO:0000259" key="9">
    <source>
        <dbReference type="Pfam" id="PF23368"/>
    </source>
</evidence>
<evidence type="ECO:0000259" key="8">
    <source>
        <dbReference type="Pfam" id="PF01435"/>
    </source>
</evidence>
<evidence type="ECO:0000256" key="5">
    <source>
        <dbReference type="ARBA" id="ARBA00023049"/>
    </source>
</evidence>
<keyword evidence="5 6" id="KW-0482">Metalloprotease</keyword>
<evidence type="ECO:0000313" key="10">
    <source>
        <dbReference type="EMBL" id="MBQ0934855.1"/>
    </source>
</evidence>
<dbReference type="Pfam" id="PF23368">
    <property type="entry name" value="DUF7092"/>
    <property type="match status" value="1"/>
</dbReference>
<evidence type="ECO:0000256" key="7">
    <source>
        <dbReference type="SAM" id="Phobius"/>
    </source>
</evidence>
<keyword evidence="11" id="KW-1185">Reference proteome</keyword>
<dbReference type="Pfam" id="PF01435">
    <property type="entry name" value="Peptidase_M48"/>
    <property type="match status" value="1"/>
</dbReference>
<dbReference type="Gene3D" id="3.30.2010.10">
    <property type="entry name" value="Metalloproteases ('zincins'), catalytic domain"/>
    <property type="match status" value="1"/>
</dbReference>
<sequence>MPRLHTTYYDGRSPKAWPVTAELQGQTLVIEGEGQEHRVPLAQVRWPERQRYGARLCYLPGGGLLCHENGPEWDAWAQASGRREPWVVKWMQSWRAAVLAGLACLAFVGATWVWGIPWASQAVVAVVPESVERHLGASALSSIERTMLKPSSLPAAEQEAIRQRFSKAVAAAYPEGKAPAYELHFRSADKAGLGPNAFALPGGHMVLTDELAELLKDQPDAITGVLAHELGHVRHRHGLRMVVQTSLLASLISVVVGDVSSLLATVPAVLTEQAYSREAERESDQESVDILRKAGISPSVMVVFFERIEAWRKKQAGGEGLELPIALSSHPSDEERVNFFKNAK</sequence>
<dbReference type="EMBL" id="JAGQDG010000002">
    <property type="protein sequence ID" value="MBQ0934855.1"/>
    <property type="molecule type" value="Genomic_DNA"/>
</dbReference>
<evidence type="ECO:0000256" key="4">
    <source>
        <dbReference type="ARBA" id="ARBA00022833"/>
    </source>
</evidence>
<evidence type="ECO:0000256" key="1">
    <source>
        <dbReference type="ARBA" id="ARBA00022670"/>
    </source>
</evidence>
<keyword evidence="1 6" id="KW-0645">Protease</keyword>
<evidence type="ECO:0000256" key="3">
    <source>
        <dbReference type="ARBA" id="ARBA00022801"/>
    </source>
</evidence>
<organism evidence="10 11">
    <name type="scientific">Ideonella paludis</name>
    <dbReference type="NCBI Taxonomy" id="1233411"/>
    <lineage>
        <taxon>Bacteria</taxon>
        <taxon>Pseudomonadati</taxon>
        <taxon>Pseudomonadota</taxon>
        <taxon>Betaproteobacteria</taxon>
        <taxon>Burkholderiales</taxon>
        <taxon>Sphaerotilaceae</taxon>
        <taxon>Ideonella</taxon>
    </lineage>
</organism>
<comment type="cofactor">
    <cofactor evidence="6">
        <name>Zn(2+)</name>
        <dbReference type="ChEBI" id="CHEBI:29105"/>
    </cofactor>
    <text evidence="6">Binds 1 zinc ion per subunit.</text>
</comment>
<proteinExistence type="inferred from homology"/>
<feature type="transmembrane region" description="Helical" evidence="7">
    <location>
        <begin position="96"/>
        <end position="115"/>
    </location>
</feature>
<feature type="domain" description="DUF7092" evidence="9">
    <location>
        <begin position="4"/>
        <end position="79"/>
    </location>
</feature>
<keyword evidence="3 6" id="KW-0378">Hydrolase</keyword>
<comment type="caution">
    <text evidence="10">The sequence shown here is derived from an EMBL/GenBank/DDBJ whole genome shotgun (WGS) entry which is preliminary data.</text>
</comment>
<evidence type="ECO:0000256" key="6">
    <source>
        <dbReference type="RuleBase" id="RU003983"/>
    </source>
</evidence>
<dbReference type="InterPro" id="IPR001915">
    <property type="entry name" value="Peptidase_M48"/>
</dbReference>
<evidence type="ECO:0000256" key="2">
    <source>
        <dbReference type="ARBA" id="ARBA00022723"/>
    </source>
</evidence>
<dbReference type="InterPro" id="IPR055518">
    <property type="entry name" value="DUF7092"/>
</dbReference>
<reference evidence="10 11" key="1">
    <citation type="submission" date="2021-04" db="EMBL/GenBank/DDBJ databases">
        <title>The genome sequence of type strain Ideonella paludis KCTC 32238.</title>
        <authorList>
            <person name="Liu Y."/>
        </authorList>
    </citation>
    <scope>NUCLEOTIDE SEQUENCE [LARGE SCALE GENOMIC DNA]</scope>
    <source>
        <strain evidence="10 11">KCTC 32238</strain>
    </source>
</reference>
<dbReference type="PANTHER" id="PTHR22726:SF1">
    <property type="entry name" value="METALLOENDOPEPTIDASE OMA1, MITOCHONDRIAL"/>
    <property type="match status" value="1"/>
</dbReference>
<gene>
    <name evidence="10" type="ORF">KAK11_05900</name>
</gene>
<dbReference type="InterPro" id="IPR051156">
    <property type="entry name" value="Mito/Outer_Membr_Metalloprot"/>
</dbReference>
<keyword evidence="7" id="KW-1133">Transmembrane helix</keyword>
<name>A0ABS5DUN6_9BURK</name>
<keyword evidence="2" id="KW-0479">Metal-binding</keyword>
<protein>
    <submittedName>
        <fullName evidence="10">M48 family metallopeptidase</fullName>
    </submittedName>
</protein>
<accession>A0ABS5DUN6</accession>
<feature type="domain" description="Peptidase M48" evidence="8">
    <location>
        <begin position="159"/>
        <end position="341"/>
    </location>
</feature>